<protein>
    <submittedName>
        <fullName evidence="3">ABC transporter substrate-binding protein</fullName>
    </submittedName>
</protein>
<evidence type="ECO:0000313" key="4">
    <source>
        <dbReference type="Proteomes" id="UP000187251"/>
    </source>
</evidence>
<evidence type="ECO:0000256" key="1">
    <source>
        <dbReference type="ARBA" id="ARBA00006987"/>
    </source>
</evidence>
<sequence>MSRRGFIRRALGTLAAAAFATSAMPALAGDFPDHPIRWLVPFSAGGGSDLATRIVAKHVSQTLGQPVVVENRPGAATIVAAQETARAAPDGYTVMTAGMSTLALNPWLYKQLPYDPWKDLTPVSTLVALPIVLVASPASDLDNMSDVMDYLSRNRTASYASLGVGSPHHLAMELFLSMFGAKATAIPYKGTPPALQDVAAGVVPLMMADLAAARPLIEAGKLRAIAVPAYERSEQLPEVPTFGESGGPPLEAAAWQGVVAPARTPREVVDKLSGAIQAALKSPEVVKQLKLQGMEPMGSSSSEFYDYARRQYDSWGVVIRQKNISVD</sequence>
<dbReference type="InterPro" id="IPR006311">
    <property type="entry name" value="TAT_signal"/>
</dbReference>
<feature type="chain" id="PRO_5012412915" evidence="2">
    <location>
        <begin position="29"/>
        <end position="327"/>
    </location>
</feature>
<evidence type="ECO:0000256" key="2">
    <source>
        <dbReference type="SAM" id="SignalP"/>
    </source>
</evidence>
<dbReference type="AlphaFoldDB" id="A0A1R1K0S2"/>
<feature type="signal peptide" evidence="2">
    <location>
        <begin position="1"/>
        <end position="28"/>
    </location>
</feature>
<proteinExistence type="inferred from homology"/>
<dbReference type="SUPFAM" id="SSF53850">
    <property type="entry name" value="Periplasmic binding protein-like II"/>
    <property type="match status" value="1"/>
</dbReference>
<dbReference type="OrthoDB" id="8678477at2"/>
<gene>
    <name evidence="3" type="ORF">BIZ92_00390</name>
</gene>
<name>A0A1R1K0S2_ALCXX</name>
<dbReference type="Gene3D" id="3.40.190.150">
    <property type="entry name" value="Bordetella uptake gene, domain 1"/>
    <property type="match status" value="1"/>
</dbReference>
<accession>A0A1R1K0S2</accession>
<dbReference type="InterPro" id="IPR005064">
    <property type="entry name" value="BUG"/>
</dbReference>
<comment type="caution">
    <text evidence="3">The sequence shown here is derived from an EMBL/GenBank/DDBJ whole genome shotgun (WGS) entry which is preliminary data.</text>
</comment>
<dbReference type="Proteomes" id="UP000187251">
    <property type="component" value="Unassembled WGS sequence"/>
</dbReference>
<dbReference type="InterPro" id="IPR042100">
    <property type="entry name" value="Bug_dom1"/>
</dbReference>
<reference evidence="3 4" key="1">
    <citation type="submission" date="2016-09" db="EMBL/GenBank/DDBJ databases">
        <title>Phylogenomics of Achromobacter.</title>
        <authorList>
            <person name="Jeukens J."/>
            <person name="Freschi L."/>
            <person name="Vincent A.T."/>
            <person name="Emond-Rheault J.-G."/>
            <person name="Kukavica-Ibrulj I."/>
            <person name="Charette S.J."/>
            <person name="Levesque R.C."/>
        </authorList>
    </citation>
    <scope>NUCLEOTIDE SEQUENCE [LARGE SCALE GENOMIC DNA]</scope>
    <source>
        <strain evidence="3 4">AUS488</strain>
    </source>
</reference>
<comment type="similarity">
    <text evidence="1">Belongs to the UPF0065 (bug) family.</text>
</comment>
<dbReference type="PANTHER" id="PTHR42928">
    <property type="entry name" value="TRICARBOXYLATE-BINDING PROTEIN"/>
    <property type="match status" value="1"/>
</dbReference>
<dbReference type="PIRSF" id="PIRSF017082">
    <property type="entry name" value="YflP"/>
    <property type="match status" value="1"/>
</dbReference>
<dbReference type="RefSeq" id="WP_076407600.1">
    <property type="nucleotide sequence ID" value="NZ_AP028040.1"/>
</dbReference>
<dbReference type="PANTHER" id="PTHR42928:SF5">
    <property type="entry name" value="BLR1237 PROTEIN"/>
    <property type="match status" value="1"/>
</dbReference>
<evidence type="ECO:0000313" key="3">
    <source>
        <dbReference type="EMBL" id="OMG92828.1"/>
    </source>
</evidence>
<dbReference type="EMBL" id="MJMN01000001">
    <property type="protein sequence ID" value="OMG92828.1"/>
    <property type="molecule type" value="Genomic_DNA"/>
</dbReference>
<dbReference type="CDD" id="cd07012">
    <property type="entry name" value="PBP2_Bug_TTT"/>
    <property type="match status" value="1"/>
</dbReference>
<dbReference type="Pfam" id="PF03401">
    <property type="entry name" value="TctC"/>
    <property type="match status" value="1"/>
</dbReference>
<dbReference type="PROSITE" id="PS51318">
    <property type="entry name" value="TAT"/>
    <property type="match status" value="1"/>
</dbReference>
<keyword evidence="2" id="KW-0732">Signal</keyword>
<dbReference type="Gene3D" id="3.40.190.10">
    <property type="entry name" value="Periplasmic binding protein-like II"/>
    <property type="match status" value="1"/>
</dbReference>
<organism evidence="3 4">
    <name type="scientific">Alcaligenes xylosoxydans xylosoxydans</name>
    <name type="common">Achromobacter xylosoxidans</name>
    <dbReference type="NCBI Taxonomy" id="85698"/>
    <lineage>
        <taxon>Bacteria</taxon>
        <taxon>Pseudomonadati</taxon>
        <taxon>Pseudomonadota</taxon>
        <taxon>Betaproteobacteria</taxon>
        <taxon>Burkholderiales</taxon>
        <taxon>Alcaligenaceae</taxon>
        <taxon>Achromobacter</taxon>
    </lineage>
</organism>